<sequence>MFFPSSVTAMFPWFKPAPPPTSAPAPRCRTPPPESQPASAVPSTPKTPSASRGDSTSWELLSAPSMLVTSRSPTPAPTPSENTPFDTDTFPDHAYMFPSEPNGTWRNNSLQALKHLTALSSKLHELAESTSEDISTRINRACESQDVSALHDCIMNMFPSVSMPNVRQLDQVLNSWAFARLMGVKALRIAVRQRIYWDWQVTPSQLNSRWQFQLSNALSATFEREKVSFGIAELFEMSPLWTADRAGRCWRLQLDTGLTDVVVEEEGGRPTEESIRLGVDFELPESSGCQALEDVKK</sequence>
<name>A0A6A5SGQ6_9PLEO</name>
<evidence type="ECO:0000313" key="2">
    <source>
        <dbReference type="EMBL" id="KAF1938569.1"/>
    </source>
</evidence>
<proteinExistence type="predicted"/>
<protein>
    <submittedName>
        <fullName evidence="2">Uncharacterized protein</fullName>
    </submittedName>
</protein>
<accession>A0A6A5SGQ6</accession>
<dbReference type="Proteomes" id="UP000800038">
    <property type="component" value="Unassembled WGS sequence"/>
</dbReference>
<dbReference type="OrthoDB" id="3790813at2759"/>
<feature type="compositionally biased region" description="Pro residues" evidence="1">
    <location>
        <begin position="15"/>
        <end position="35"/>
    </location>
</feature>
<feature type="compositionally biased region" description="Polar residues" evidence="1">
    <location>
        <begin position="36"/>
        <end position="59"/>
    </location>
</feature>
<evidence type="ECO:0000313" key="3">
    <source>
        <dbReference type="Proteomes" id="UP000800038"/>
    </source>
</evidence>
<reference evidence="2" key="1">
    <citation type="journal article" date="2020" name="Stud. Mycol.">
        <title>101 Dothideomycetes genomes: a test case for predicting lifestyles and emergence of pathogens.</title>
        <authorList>
            <person name="Haridas S."/>
            <person name="Albert R."/>
            <person name="Binder M."/>
            <person name="Bloem J."/>
            <person name="Labutti K."/>
            <person name="Salamov A."/>
            <person name="Andreopoulos B."/>
            <person name="Baker S."/>
            <person name="Barry K."/>
            <person name="Bills G."/>
            <person name="Bluhm B."/>
            <person name="Cannon C."/>
            <person name="Castanera R."/>
            <person name="Culley D."/>
            <person name="Daum C."/>
            <person name="Ezra D."/>
            <person name="Gonzalez J."/>
            <person name="Henrissat B."/>
            <person name="Kuo A."/>
            <person name="Liang C."/>
            <person name="Lipzen A."/>
            <person name="Lutzoni F."/>
            <person name="Magnuson J."/>
            <person name="Mondo S."/>
            <person name="Nolan M."/>
            <person name="Ohm R."/>
            <person name="Pangilinan J."/>
            <person name="Park H.-J."/>
            <person name="Ramirez L."/>
            <person name="Alfaro M."/>
            <person name="Sun H."/>
            <person name="Tritt A."/>
            <person name="Yoshinaga Y."/>
            <person name="Zwiers L.-H."/>
            <person name="Turgeon B."/>
            <person name="Goodwin S."/>
            <person name="Spatafora J."/>
            <person name="Crous P."/>
            <person name="Grigoriev I."/>
        </authorList>
    </citation>
    <scope>NUCLEOTIDE SEQUENCE</scope>
    <source>
        <strain evidence="2">CBS 161.51</strain>
    </source>
</reference>
<organism evidence="2 3">
    <name type="scientific">Clathrospora elynae</name>
    <dbReference type="NCBI Taxonomy" id="706981"/>
    <lineage>
        <taxon>Eukaryota</taxon>
        <taxon>Fungi</taxon>
        <taxon>Dikarya</taxon>
        <taxon>Ascomycota</taxon>
        <taxon>Pezizomycotina</taxon>
        <taxon>Dothideomycetes</taxon>
        <taxon>Pleosporomycetidae</taxon>
        <taxon>Pleosporales</taxon>
        <taxon>Diademaceae</taxon>
        <taxon>Clathrospora</taxon>
    </lineage>
</organism>
<evidence type="ECO:0000256" key="1">
    <source>
        <dbReference type="SAM" id="MobiDB-lite"/>
    </source>
</evidence>
<dbReference type="AlphaFoldDB" id="A0A6A5SGQ6"/>
<gene>
    <name evidence="2" type="ORF">EJ02DRAFT_514434</name>
</gene>
<dbReference type="EMBL" id="ML976101">
    <property type="protein sequence ID" value="KAF1938569.1"/>
    <property type="molecule type" value="Genomic_DNA"/>
</dbReference>
<feature type="region of interest" description="Disordered" evidence="1">
    <location>
        <begin position="11"/>
        <end position="88"/>
    </location>
</feature>
<keyword evidence="3" id="KW-1185">Reference proteome</keyword>